<proteinExistence type="predicted"/>
<dbReference type="AlphaFoldDB" id="A0A9W7DFJ3"/>
<accession>A0A9W7DFJ3</accession>
<evidence type="ECO:0000256" key="1">
    <source>
        <dbReference type="SAM" id="MobiDB-lite"/>
    </source>
</evidence>
<gene>
    <name evidence="2" type="ORF">Pfra01_003021200</name>
</gene>
<organism evidence="2 3">
    <name type="scientific">Phytophthora fragariaefolia</name>
    <dbReference type="NCBI Taxonomy" id="1490495"/>
    <lineage>
        <taxon>Eukaryota</taxon>
        <taxon>Sar</taxon>
        <taxon>Stramenopiles</taxon>
        <taxon>Oomycota</taxon>
        <taxon>Peronosporomycetes</taxon>
        <taxon>Peronosporales</taxon>
        <taxon>Peronosporaceae</taxon>
        <taxon>Phytophthora</taxon>
    </lineage>
</organism>
<comment type="caution">
    <text evidence="2">The sequence shown here is derived from an EMBL/GenBank/DDBJ whole genome shotgun (WGS) entry which is preliminary data.</text>
</comment>
<dbReference type="Proteomes" id="UP001165121">
    <property type="component" value="Unassembled WGS sequence"/>
</dbReference>
<reference evidence="2" key="1">
    <citation type="submission" date="2023-04" db="EMBL/GenBank/DDBJ databases">
        <title>Phytophthora fragariaefolia NBRC 109709.</title>
        <authorList>
            <person name="Ichikawa N."/>
            <person name="Sato H."/>
            <person name="Tonouchi N."/>
        </authorList>
    </citation>
    <scope>NUCLEOTIDE SEQUENCE</scope>
    <source>
        <strain evidence="2">NBRC 109709</strain>
    </source>
</reference>
<evidence type="ECO:0000313" key="2">
    <source>
        <dbReference type="EMBL" id="GMG17551.1"/>
    </source>
</evidence>
<feature type="compositionally biased region" description="Polar residues" evidence="1">
    <location>
        <begin position="32"/>
        <end position="52"/>
    </location>
</feature>
<feature type="region of interest" description="Disordered" evidence="1">
    <location>
        <begin position="26"/>
        <end position="76"/>
    </location>
</feature>
<dbReference type="EMBL" id="BSXT01019028">
    <property type="protein sequence ID" value="GMG17551.1"/>
    <property type="molecule type" value="Genomic_DNA"/>
</dbReference>
<evidence type="ECO:0000313" key="3">
    <source>
        <dbReference type="Proteomes" id="UP001165121"/>
    </source>
</evidence>
<protein>
    <submittedName>
        <fullName evidence="2">Unnamed protein product</fullName>
    </submittedName>
</protein>
<sequence>MSSLMNNLDLILMEGGNVDVVSTFIKSESDTTRSGLTTGSSDSNLPSPQTRNAPQKPKRKRKAKPGYSTEHDRRKKAEILALRSQVLRLENGSRTWKSDHSATNKCNLSL</sequence>
<name>A0A9W7DFJ3_9STRA</name>
<keyword evidence="3" id="KW-1185">Reference proteome</keyword>